<dbReference type="CDD" id="cd07415">
    <property type="entry name" value="MPP_PP2A_PP4_PP6"/>
    <property type="match status" value="1"/>
</dbReference>
<evidence type="ECO:0000256" key="7">
    <source>
        <dbReference type="ARBA" id="ARBA00023211"/>
    </source>
</evidence>
<keyword evidence="5 12" id="KW-0378">Hydrolase</keyword>
<name>A0AAE1WKT4_9LAMI</name>
<dbReference type="InterPro" id="IPR008979">
    <property type="entry name" value="Galactose-bd-like_sf"/>
</dbReference>
<dbReference type="InterPro" id="IPR017853">
    <property type="entry name" value="GH"/>
</dbReference>
<evidence type="ECO:0000256" key="12">
    <source>
        <dbReference type="RuleBase" id="RU004273"/>
    </source>
</evidence>
<dbReference type="AlphaFoldDB" id="A0AAE1WKT4"/>
<evidence type="ECO:0000256" key="6">
    <source>
        <dbReference type="ARBA" id="ARBA00022912"/>
    </source>
</evidence>
<keyword evidence="3" id="KW-0479">Metal-binding</keyword>
<evidence type="ECO:0000256" key="1">
    <source>
        <dbReference type="ARBA" id="ARBA00001412"/>
    </source>
</evidence>
<evidence type="ECO:0000256" key="5">
    <source>
        <dbReference type="ARBA" id="ARBA00022801"/>
    </source>
</evidence>
<gene>
    <name evidence="15" type="ORF">Sango_1649100</name>
</gene>
<feature type="chain" id="PRO_5042139505" description="Serine/threonine-protein phosphatase" evidence="13">
    <location>
        <begin position="30"/>
        <end position="1072"/>
    </location>
</feature>
<evidence type="ECO:0000256" key="11">
    <source>
        <dbReference type="RuleBase" id="RU003679"/>
    </source>
</evidence>
<evidence type="ECO:0000256" key="2">
    <source>
        <dbReference type="ARBA" id="ARBA00009809"/>
    </source>
</evidence>
<evidence type="ECO:0000256" key="13">
    <source>
        <dbReference type="SAM" id="SignalP"/>
    </source>
</evidence>
<dbReference type="InterPro" id="IPR001944">
    <property type="entry name" value="Glycoside_Hdrlase_35"/>
</dbReference>
<dbReference type="Pfam" id="PF17834">
    <property type="entry name" value="GHD"/>
    <property type="match status" value="1"/>
</dbReference>
<dbReference type="InterPro" id="IPR048913">
    <property type="entry name" value="BetaGal_gal-bd"/>
</dbReference>
<dbReference type="Proteomes" id="UP001289374">
    <property type="component" value="Unassembled WGS sequence"/>
</dbReference>
<dbReference type="Pfam" id="PF02140">
    <property type="entry name" value="SUEL_Lectin"/>
    <property type="match status" value="1"/>
</dbReference>
<dbReference type="Gene3D" id="3.60.21.10">
    <property type="match status" value="1"/>
</dbReference>
<dbReference type="InterPro" id="IPR031330">
    <property type="entry name" value="Gly_Hdrlase_35_cat"/>
</dbReference>
<evidence type="ECO:0000256" key="3">
    <source>
        <dbReference type="ARBA" id="ARBA00022723"/>
    </source>
</evidence>
<dbReference type="PROSITE" id="PS00125">
    <property type="entry name" value="SER_THR_PHOSPHATASE"/>
    <property type="match status" value="1"/>
</dbReference>
<dbReference type="CDD" id="cd22842">
    <property type="entry name" value="Gal_Rha_Lectin_BGal"/>
    <property type="match status" value="1"/>
</dbReference>
<evidence type="ECO:0000256" key="9">
    <source>
        <dbReference type="ARBA" id="ARBA00047986"/>
    </source>
</evidence>
<dbReference type="GO" id="GO:0004722">
    <property type="term" value="F:protein serine/threonine phosphatase activity"/>
    <property type="evidence" value="ECO:0007669"/>
    <property type="project" value="UniProtKB-EC"/>
</dbReference>
<organism evidence="15 16">
    <name type="scientific">Sesamum angolense</name>
    <dbReference type="NCBI Taxonomy" id="2727404"/>
    <lineage>
        <taxon>Eukaryota</taxon>
        <taxon>Viridiplantae</taxon>
        <taxon>Streptophyta</taxon>
        <taxon>Embryophyta</taxon>
        <taxon>Tracheophyta</taxon>
        <taxon>Spermatophyta</taxon>
        <taxon>Magnoliopsida</taxon>
        <taxon>eudicotyledons</taxon>
        <taxon>Gunneridae</taxon>
        <taxon>Pentapetalae</taxon>
        <taxon>asterids</taxon>
        <taxon>lamiids</taxon>
        <taxon>Lamiales</taxon>
        <taxon>Pedaliaceae</taxon>
        <taxon>Sesamum</taxon>
    </lineage>
</organism>
<dbReference type="InterPro" id="IPR029052">
    <property type="entry name" value="Metallo-depent_PP-like"/>
</dbReference>
<comment type="catalytic activity">
    <reaction evidence="9">
        <text>O-phospho-L-seryl-[protein] + H2O = L-seryl-[protein] + phosphate</text>
        <dbReference type="Rhea" id="RHEA:20629"/>
        <dbReference type="Rhea" id="RHEA-COMP:9863"/>
        <dbReference type="Rhea" id="RHEA-COMP:11604"/>
        <dbReference type="ChEBI" id="CHEBI:15377"/>
        <dbReference type="ChEBI" id="CHEBI:29999"/>
        <dbReference type="ChEBI" id="CHEBI:43474"/>
        <dbReference type="ChEBI" id="CHEBI:83421"/>
        <dbReference type="EC" id="3.1.3.16"/>
    </reaction>
    <physiologicalReaction direction="left-to-right" evidence="9">
        <dbReference type="Rhea" id="RHEA:20630"/>
    </physiologicalReaction>
</comment>
<keyword evidence="7" id="KW-0464">Manganese</keyword>
<dbReference type="SUPFAM" id="SSF49785">
    <property type="entry name" value="Galactose-binding domain-like"/>
    <property type="match status" value="2"/>
</dbReference>
<dbReference type="FunFam" id="3.60.21.10:FF:000005">
    <property type="entry name" value="Serine/threonine-protein phosphatase"/>
    <property type="match status" value="1"/>
</dbReference>
<comment type="catalytic activity">
    <reaction evidence="1">
        <text>Hydrolysis of terminal non-reducing beta-D-galactose residues in beta-D-galactosides.</text>
        <dbReference type="EC" id="3.2.1.23"/>
    </reaction>
</comment>
<comment type="similarity">
    <text evidence="12">Belongs to the PPP phosphatase family.</text>
</comment>
<dbReference type="Pfam" id="PF01301">
    <property type="entry name" value="Glyco_hydro_35"/>
    <property type="match status" value="1"/>
</dbReference>
<proteinExistence type="inferred from homology"/>
<comment type="similarity">
    <text evidence="2 11">Belongs to the glycosyl hydrolase 35 family.</text>
</comment>
<dbReference type="InterPro" id="IPR004843">
    <property type="entry name" value="Calcineurin-like_PHP"/>
</dbReference>
<dbReference type="GO" id="GO:0030246">
    <property type="term" value="F:carbohydrate binding"/>
    <property type="evidence" value="ECO:0007669"/>
    <property type="project" value="InterPro"/>
</dbReference>
<dbReference type="SUPFAM" id="SSF56300">
    <property type="entry name" value="Metallo-dependent phosphatases"/>
    <property type="match status" value="1"/>
</dbReference>
<dbReference type="FunFam" id="2.60.120.260:FF:000142">
    <property type="entry name" value="Beta-galactosidase"/>
    <property type="match status" value="1"/>
</dbReference>
<evidence type="ECO:0000256" key="4">
    <source>
        <dbReference type="ARBA" id="ARBA00022729"/>
    </source>
</evidence>
<dbReference type="Gene3D" id="3.20.20.80">
    <property type="entry name" value="Glycosidases"/>
    <property type="match status" value="2"/>
</dbReference>
<reference evidence="15" key="1">
    <citation type="submission" date="2020-06" db="EMBL/GenBank/DDBJ databases">
        <authorList>
            <person name="Li T."/>
            <person name="Hu X."/>
            <person name="Zhang T."/>
            <person name="Song X."/>
            <person name="Zhang H."/>
            <person name="Dai N."/>
            <person name="Sheng W."/>
            <person name="Hou X."/>
            <person name="Wei L."/>
        </authorList>
    </citation>
    <scope>NUCLEOTIDE SEQUENCE</scope>
    <source>
        <strain evidence="15">K16</strain>
        <tissue evidence="15">Leaf</tissue>
    </source>
</reference>
<dbReference type="GO" id="GO:0005975">
    <property type="term" value="P:carbohydrate metabolic process"/>
    <property type="evidence" value="ECO:0007669"/>
    <property type="project" value="InterPro"/>
</dbReference>
<dbReference type="Gene3D" id="2.60.120.260">
    <property type="entry name" value="Galactose-binding domain-like"/>
    <property type="match status" value="1"/>
</dbReference>
<evidence type="ECO:0000259" key="14">
    <source>
        <dbReference type="PROSITE" id="PS50228"/>
    </source>
</evidence>
<evidence type="ECO:0000256" key="8">
    <source>
        <dbReference type="ARBA" id="ARBA00023295"/>
    </source>
</evidence>
<dbReference type="Pfam" id="PF21467">
    <property type="entry name" value="BetaGal_gal-bd"/>
    <property type="match status" value="1"/>
</dbReference>
<comment type="catalytic activity">
    <reaction evidence="10">
        <text>O-phospho-L-threonyl-[protein] + H2O = L-threonyl-[protein] + phosphate</text>
        <dbReference type="Rhea" id="RHEA:47004"/>
        <dbReference type="Rhea" id="RHEA-COMP:11060"/>
        <dbReference type="Rhea" id="RHEA-COMP:11605"/>
        <dbReference type="ChEBI" id="CHEBI:15377"/>
        <dbReference type="ChEBI" id="CHEBI:30013"/>
        <dbReference type="ChEBI" id="CHEBI:43474"/>
        <dbReference type="ChEBI" id="CHEBI:61977"/>
        <dbReference type="EC" id="3.1.3.16"/>
    </reaction>
    <physiologicalReaction direction="left-to-right" evidence="10">
        <dbReference type="Rhea" id="RHEA:47005"/>
    </physiologicalReaction>
</comment>
<dbReference type="Pfam" id="PF00149">
    <property type="entry name" value="Metallophos"/>
    <property type="match status" value="1"/>
</dbReference>
<dbReference type="PRINTS" id="PR00114">
    <property type="entry name" value="STPHPHTASE"/>
</dbReference>
<dbReference type="GO" id="GO:0008270">
    <property type="term" value="F:zinc ion binding"/>
    <property type="evidence" value="ECO:0007669"/>
    <property type="project" value="UniProtKB-ARBA"/>
</dbReference>
<keyword evidence="16" id="KW-1185">Reference proteome</keyword>
<evidence type="ECO:0000313" key="15">
    <source>
        <dbReference type="EMBL" id="KAK4394948.1"/>
    </source>
</evidence>
<reference evidence="15" key="2">
    <citation type="journal article" date="2024" name="Plant">
        <title>Genomic evolution and insights into agronomic trait innovations of Sesamum species.</title>
        <authorList>
            <person name="Miao H."/>
            <person name="Wang L."/>
            <person name="Qu L."/>
            <person name="Liu H."/>
            <person name="Sun Y."/>
            <person name="Le M."/>
            <person name="Wang Q."/>
            <person name="Wei S."/>
            <person name="Zheng Y."/>
            <person name="Lin W."/>
            <person name="Duan Y."/>
            <person name="Cao H."/>
            <person name="Xiong S."/>
            <person name="Wang X."/>
            <person name="Wei L."/>
            <person name="Li C."/>
            <person name="Ma Q."/>
            <person name="Ju M."/>
            <person name="Zhao R."/>
            <person name="Li G."/>
            <person name="Mu C."/>
            <person name="Tian Q."/>
            <person name="Mei H."/>
            <person name="Zhang T."/>
            <person name="Gao T."/>
            <person name="Zhang H."/>
        </authorList>
    </citation>
    <scope>NUCLEOTIDE SEQUENCE</scope>
    <source>
        <strain evidence="15">K16</strain>
    </source>
</reference>
<feature type="domain" description="SUEL-type lectin" evidence="14">
    <location>
        <begin position="714"/>
        <end position="800"/>
    </location>
</feature>
<keyword evidence="4 13" id="KW-0732">Signal</keyword>
<evidence type="ECO:0000313" key="16">
    <source>
        <dbReference type="Proteomes" id="UP001289374"/>
    </source>
</evidence>
<dbReference type="PROSITE" id="PS50228">
    <property type="entry name" value="SUEL_LECTIN"/>
    <property type="match status" value="1"/>
</dbReference>
<sequence>MPSSSSSSMLMLSLFLLLLLSFFAPFSSAAYNVTYDTRSLIIDGHRKLLISAAIHYPRSVPAMWPGLVQLAKQGGVDVIETYVFWNGHQLSPDNYYFGGRYDLVKFCKIVQQAGMYMILRIGPFVAAEWNFGGVPVWLHYVPGTVFRTDSEPFKVENEYGFYESAYGEGGKRYALWAANMAVSQNTGVPWIMCQQFDPPDTVIDTCNSFYCDSFKPISPHKPKFWTKLAWMNRIKSSKVLSGLRHLEQVTLTDLLKMLLFSVARFFQKGGSLQNYYMYHGGTNFGRTSGGPFITTSYDYDAPIDEYGLARCPKWGHLKELHRSIKFCEHVLLNGEPISVSLGPSQEADVYEDSSGACAAFIANMDDRNDKTVVFRNTSYYLPAWSVSILPDCKNVVFNTAKVGSQTSVVEMTPTDLLPSTASPSKDLKGLQWNVFQEKAGIWGDADFTKNGLVDHINTTKDTTDYLWYTTSLLVDETEEFFRNGTNRVLVVESKGHAMHVFINQKLQASASGNGTVSSFKFRSPIYLKAGKNEIALLSMTVGLQIGMQGEHLRIYDTDSLNSVNWVSTSEPPKHQPLTWYKAVVDSPPGQDPVGLDMIHMGKGLAWLNGNEIGRYWSRKASKHEKCVQQCDYRGKFFPNKCNTGCGEPTQRWYHVPRSWFKPSGNTLVIFEEKGGSPTKINFSKRKVSSVCVHISEDHPSFDLEHLQKSTNGDNKNKAIVRLKCPKSTQISGVKFASFGDPVGTCGSYTAGKCHDPNSVSMVEKVCLNKNDCQVELSQENFDMDLCPGLVKKLAVEVKEILIEESNVQPVNSPVTVCGDIHGQFHDLMKLFQTGGHVPETNYIFMGDFVDRGYNSLEVFTILLLLKARYPANITLLRGNHESRQLTQVYGFYDECQRKYGNANAWRYCTDVFDYLTLSAIIDGTVLCVHGGLSPDIRTIDQIRVIERNCEIPHEGPFCDLMWSDPEDIETWAVSPRGAGWLFGSRVTSEFNHINKLDLVCRAHQLVQEGLKYMFQDKGLVTVWSAPNYCYRCGNVASILSFNENMEREVKFFTETEENNQMRGPRTGVPYFL</sequence>
<protein>
    <recommendedName>
        <fullName evidence="12">Serine/threonine-protein phosphatase</fullName>
        <ecNumber evidence="12">3.1.3.16</ecNumber>
    </recommendedName>
</protein>
<dbReference type="EC" id="3.1.3.16" evidence="12"/>
<accession>A0AAE1WKT4</accession>
<evidence type="ECO:0000256" key="10">
    <source>
        <dbReference type="ARBA" id="ARBA00048832"/>
    </source>
</evidence>
<dbReference type="SUPFAM" id="SSF51445">
    <property type="entry name" value="(Trans)glycosidases"/>
    <property type="match status" value="1"/>
</dbReference>
<keyword evidence="8" id="KW-0326">Glycosidase</keyword>
<dbReference type="InterPro" id="IPR006186">
    <property type="entry name" value="Ser/Thr-sp_prot-phosphatase"/>
</dbReference>
<dbReference type="InterPro" id="IPR041392">
    <property type="entry name" value="GHD"/>
</dbReference>
<keyword evidence="6" id="KW-0904">Protein phosphatase</keyword>
<dbReference type="InterPro" id="IPR000922">
    <property type="entry name" value="Lectin_gal-bd_dom"/>
</dbReference>
<comment type="caution">
    <text evidence="15">The sequence shown here is derived from an EMBL/GenBank/DDBJ whole genome shotgun (WGS) entry which is preliminary data.</text>
</comment>
<dbReference type="GO" id="GO:0004565">
    <property type="term" value="F:beta-galactosidase activity"/>
    <property type="evidence" value="ECO:0007669"/>
    <property type="project" value="UniProtKB-EC"/>
</dbReference>
<dbReference type="SMART" id="SM00156">
    <property type="entry name" value="PP2Ac"/>
    <property type="match status" value="1"/>
</dbReference>
<dbReference type="PANTHER" id="PTHR23421">
    <property type="entry name" value="BETA-GALACTOSIDASE RELATED"/>
    <property type="match status" value="1"/>
</dbReference>
<dbReference type="EMBL" id="JACGWL010000009">
    <property type="protein sequence ID" value="KAK4394948.1"/>
    <property type="molecule type" value="Genomic_DNA"/>
</dbReference>
<feature type="signal peptide" evidence="13">
    <location>
        <begin position="1"/>
        <end position="29"/>
    </location>
</feature>